<keyword evidence="2" id="KW-1133">Transmembrane helix</keyword>
<keyword evidence="2" id="KW-0812">Transmembrane</keyword>
<dbReference type="AlphaFoldDB" id="A0A6A4VD37"/>
<feature type="transmembrane region" description="Helical" evidence="2">
    <location>
        <begin position="378"/>
        <end position="398"/>
    </location>
</feature>
<evidence type="ECO:0000313" key="4">
    <source>
        <dbReference type="Proteomes" id="UP000440578"/>
    </source>
</evidence>
<proteinExistence type="predicted"/>
<feature type="region of interest" description="Disordered" evidence="1">
    <location>
        <begin position="1"/>
        <end position="29"/>
    </location>
</feature>
<evidence type="ECO:0000313" key="3">
    <source>
        <dbReference type="EMBL" id="KAF0289454.1"/>
    </source>
</evidence>
<reference evidence="3 4" key="1">
    <citation type="submission" date="2019-07" db="EMBL/GenBank/DDBJ databases">
        <title>Draft genome assembly of a fouling barnacle, Amphibalanus amphitrite (Darwin, 1854): The first reference genome for Thecostraca.</title>
        <authorList>
            <person name="Kim W."/>
        </authorList>
    </citation>
    <scope>NUCLEOTIDE SEQUENCE [LARGE SCALE GENOMIC DNA]</scope>
    <source>
        <strain evidence="3">SNU_AA5</strain>
        <tissue evidence="3">Soma without cirri and trophi</tissue>
    </source>
</reference>
<protein>
    <recommendedName>
        <fullName evidence="5">Gustatory receptor</fullName>
    </recommendedName>
</protein>
<accession>A0A6A4VD37</accession>
<name>A0A6A4VD37_AMPAM</name>
<sequence>MFQRRSNAVRPASSSRPAAPASGPPQRDSALTAASRSFVVLLRVTGLSSGPGWTYALFGAVLFTLQTAYNFYIIIGAVREFLELRSAGEPLLRAVIATGFVGMVLLTFWLTITVCLVGGGRRYGVALDRISDVLRDVRDTPELARPLQKPGRTGECAWALTVVLAALHVGWEIGKIQQQCSESAARCGEWLLNDAPFIYVWLFVQMVAVKFMFAGHLIATGLGSVTAAAEATLGDGGTVDAARLRRLGGLQRRLADAFSGLTAAMTAELTAVTLNGVLSQIIVALSVTQVGAVGQRAVSVLYRYIPMAAMTLAGPCETCQLLLGRLGRWRDLLLRLEWQQPQQSAPPAATELALLHRSAARDLDSAGELGLFRLRRSALLGILSTILTYVIVVVQFQLSEISPSTTASPAGNVTDAPTVRT</sequence>
<dbReference type="Proteomes" id="UP000440578">
    <property type="component" value="Unassembled WGS sequence"/>
</dbReference>
<comment type="caution">
    <text evidence="3">The sequence shown here is derived from an EMBL/GenBank/DDBJ whole genome shotgun (WGS) entry which is preliminary data.</text>
</comment>
<feature type="transmembrane region" description="Helical" evidence="2">
    <location>
        <begin position="198"/>
        <end position="219"/>
    </location>
</feature>
<evidence type="ECO:0000256" key="2">
    <source>
        <dbReference type="SAM" id="Phobius"/>
    </source>
</evidence>
<keyword evidence="4" id="KW-1185">Reference proteome</keyword>
<evidence type="ECO:0000256" key="1">
    <source>
        <dbReference type="SAM" id="MobiDB-lite"/>
    </source>
</evidence>
<feature type="transmembrane region" description="Helical" evidence="2">
    <location>
        <begin position="53"/>
        <end position="78"/>
    </location>
</feature>
<organism evidence="3 4">
    <name type="scientific">Amphibalanus amphitrite</name>
    <name type="common">Striped barnacle</name>
    <name type="synonym">Balanus amphitrite</name>
    <dbReference type="NCBI Taxonomy" id="1232801"/>
    <lineage>
        <taxon>Eukaryota</taxon>
        <taxon>Metazoa</taxon>
        <taxon>Ecdysozoa</taxon>
        <taxon>Arthropoda</taxon>
        <taxon>Crustacea</taxon>
        <taxon>Multicrustacea</taxon>
        <taxon>Cirripedia</taxon>
        <taxon>Thoracica</taxon>
        <taxon>Thoracicalcarea</taxon>
        <taxon>Balanomorpha</taxon>
        <taxon>Balanoidea</taxon>
        <taxon>Balanidae</taxon>
        <taxon>Amphibalaninae</taxon>
        <taxon>Amphibalanus</taxon>
    </lineage>
</organism>
<dbReference type="EMBL" id="VIIS01002031">
    <property type="protein sequence ID" value="KAF0289454.1"/>
    <property type="molecule type" value="Genomic_DNA"/>
</dbReference>
<feature type="transmembrane region" description="Helical" evidence="2">
    <location>
        <begin position="90"/>
        <end position="112"/>
    </location>
</feature>
<gene>
    <name evidence="3" type="ORF">FJT64_001280</name>
</gene>
<keyword evidence="2" id="KW-0472">Membrane</keyword>
<feature type="compositionally biased region" description="Low complexity" evidence="1">
    <location>
        <begin position="1"/>
        <end position="27"/>
    </location>
</feature>
<evidence type="ECO:0008006" key="5">
    <source>
        <dbReference type="Google" id="ProtNLM"/>
    </source>
</evidence>